<dbReference type="InterPro" id="IPR010724">
    <property type="entry name" value="RepA_N"/>
</dbReference>
<organism evidence="3 4">
    <name type="scientific">Dorea formicigenerans</name>
    <dbReference type="NCBI Taxonomy" id="39486"/>
    <lineage>
        <taxon>Bacteria</taxon>
        <taxon>Bacillati</taxon>
        <taxon>Bacillota</taxon>
        <taxon>Clostridia</taxon>
        <taxon>Lachnospirales</taxon>
        <taxon>Lachnospiraceae</taxon>
        <taxon>Dorea</taxon>
    </lineage>
</organism>
<dbReference type="Proteomes" id="UP000283325">
    <property type="component" value="Unassembled WGS sequence"/>
</dbReference>
<comment type="caution">
    <text evidence="3">The sequence shown here is derived from an EMBL/GenBank/DDBJ whole genome shotgun (WGS) entry which is preliminary data.</text>
</comment>
<accession>A0A415N045</accession>
<gene>
    <name evidence="3" type="ORF">DWZ98_07295</name>
</gene>
<dbReference type="Pfam" id="PF19481">
    <property type="entry name" value="DUF6017"/>
    <property type="match status" value="1"/>
</dbReference>
<feature type="domain" description="Replication initiator A N-terminal" evidence="1">
    <location>
        <begin position="20"/>
        <end position="94"/>
    </location>
</feature>
<evidence type="ECO:0000259" key="2">
    <source>
        <dbReference type="Pfam" id="PF19481"/>
    </source>
</evidence>
<feature type="domain" description="DUF6017" evidence="2">
    <location>
        <begin position="184"/>
        <end position="300"/>
    </location>
</feature>
<dbReference type="Pfam" id="PF06970">
    <property type="entry name" value="RepA_N"/>
    <property type="match status" value="1"/>
</dbReference>
<dbReference type="EMBL" id="QRPD01000005">
    <property type="protein sequence ID" value="RHL88196.1"/>
    <property type="molecule type" value="Genomic_DNA"/>
</dbReference>
<sequence>MDKDTYIFPYHYGEEVEQYTFYRIPKILFTSPVFGKLTCEAKLLYGLLLDRMQLSVKNRWMDSEGKVYIYFSQEQIAGLMGCGVKKVRCLLKELDDRKGIGLITRVRQGLGNPDRIYVKKCVSPERFKENFQTGQNDFSGKVQMTDADRCKLPGNDIEVSNTENNDTEYLSFYSDASEVKRKEAERNAYQQIILEHIGYDYIVDDFNRHMLDEIVGLMVDVVCSEQEFIRIGGDRKPLSVVKSQFLKLDAEHIRFVLHCMKENTSKVVNMRQYLLAVLYNAPLTISNYYSSLVQHDMYEGNI</sequence>
<protein>
    <submittedName>
        <fullName evidence="3">Replication initiator A domain-containing protein</fullName>
    </submittedName>
</protein>
<dbReference type="AlphaFoldDB" id="A0A415N045"/>
<dbReference type="InterPro" id="IPR046059">
    <property type="entry name" value="DUF6017"/>
</dbReference>
<evidence type="ECO:0000259" key="1">
    <source>
        <dbReference type="Pfam" id="PF06970"/>
    </source>
</evidence>
<proteinExistence type="predicted"/>
<reference evidence="3 4" key="1">
    <citation type="submission" date="2018-08" db="EMBL/GenBank/DDBJ databases">
        <title>A genome reference for cultivated species of the human gut microbiota.</title>
        <authorList>
            <person name="Zou Y."/>
            <person name="Xue W."/>
            <person name="Luo G."/>
        </authorList>
    </citation>
    <scope>NUCLEOTIDE SEQUENCE [LARGE SCALE GENOMIC DNA]</scope>
    <source>
        <strain evidence="3 4">AF36-1BH</strain>
    </source>
</reference>
<name>A0A415N045_9FIRM</name>
<evidence type="ECO:0000313" key="4">
    <source>
        <dbReference type="Proteomes" id="UP000283325"/>
    </source>
</evidence>
<evidence type="ECO:0000313" key="3">
    <source>
        <dbReference type="EMBL" id="RHL88196.1"/>
    </source>
</evidence>